<name>A0AAT9IH31_9GAMM</name>
<evidence type="ECO:0000256" key="3">
    <source>
        <dbReference type="ARBA" id="ARBA00010876"/>
    </source>
</evidence>
<dbReference type="PROSITE" id="PS01129">
    <property type="entry name" value="PSI_RLU"/>
    <property type="match status" value="1"/>
</dbReference>
<dbReference type="PROSITE" id="PS50889">
    <property type="entry name" value="S4"/>
    <property type="match status" value="1"/>
</dbReference>
<evidence type="ECO:0000256" key="6">
    <source>
        <dbReference type="ARBA" id="ARBA00023235"/>
    </source>
</evidence>
<dbReference type="SMART" id="SM00363">
    <property type="entry name" value="S4"/>
    <property type="match status" value="1"/>
</dbReference>
<dbReference type="CDD" id="cd02869">
    <property type="entry name" value="PseudoU_synth_RluA_like"/>
    <property type="match status" value="1"/>
</dbReference>
<keyword evidence="5 8" id="KW-0694">RNA-binding</keyword>
<comment type="function">
    <text evidence="2">Responsible for synthesis of pseudouridine from uracil at positions 955, 2504 and 2580 in 23S ribosomal RNA.</text>
</comment>
<dbReference type="GO" id="GO:0160141">
    <property type="term" value="F:23S rRNA pseudouridine(955/2504/2580) synthase activity"/>
    <property type="evidence" value="ECO:0007669"/>
    <property type="project" value="UniProtKB-EC"/>
</dbReference>
<evidence type="ECO:0000256" key="2">
    <source>
        <dbReference type="ARBA" id="ARBA00002876"/>
    </source>
</evidence>
<comment type="catalytic activity">
    <reaction evidence="1">
        <text>uridine(955/2504/2580) in 23S rRNA = pseudouridine(955/2504/2580) in 23S rRNA</text>
        <dbReference type="Rhea" id="RHEA:42528"/>
        <dbReference type="Rhea" id="RHEA-COMP:10099"/>
        <dbReference type="Rhea" id="RHEA-COMP:10100"/>
        <dbReference type="ChEBI" id="CHEBI:65314"/>
        <dbReference type="ChEBI" id="CHEBI:65315"/>
        <dbReference type="EC" id="5.4.99.24"/>
    </reaction>
</comment>
<dbReference type="InterPro" id="IPR020103">
    <property type="entry name" value="PsdUridine_synth_cat_dom_sf"/>
</dbReference>
<dbReference type="Pfam" id="PF00849">
    <property type="entry name" value="PseudoU_synth_2"/>
    <property type="match status" value="1"/>
</dbReference>
<dbReference type="InterPro" id="IPR050188">
    <property type="entry name" value="RluA_PseudoU_synthase"/>
</dbReference>
<dbReference type="InterPro" id="IPR036986">
    <property type="entry name" value="S4_RNA-bd_sf"/>
</dbReference>
<evidence type="ECO:0000256" key="1">
    <source>
        <dbReference type="ARBA" id="ARBA00000381"/>
    </source>
</evidence>
<keyword evidence="4" id="KW-0698">rRNA processing</keyword>
<evidence type="ECO:0000313" key="11">
    <source>
        <dbReference type="EMBL" id="CAL4043218.1"/>
    </source>
</evidence>
<proteinExistence type="inferred from homology"/>
<dbReference type="SUPFAM" id="SSF55120">
    <property type="entry name" value="Pseudouridine synthase"/>
    <property type="match status" value="1"/>
</dbReference>
<evidence type="ECO:0000256" key="9">
    <source>
        <dbReference type="RuleBase" id="RU362028"/>
    </source>
</evidence>
<feature type="domain" description="RNA-binding S4" evidence="10">
    <location>
        <begin position="20"/>
        <end position="82"/>
    </location>
</feature>
<dbReference type="GO" id="GO:0000455">
    <property type="term" value="P:enzyme-directed rRNA pseudouridine synthesis"/>
    <property type="evidence" value="ECO:0007669"/>
    <property type="project" value="UniProtKB-ARBA"/>
</dbReference>
<dbReference type="PANTHER" id="PTHR21600">
    <property type="entry name" value="MITOCHONDRIAL RNA PSEUDOURIDINE SYNTHASE"/>
    <property type="match status" value="1"/>
</dbReference>
<dbReference type="Pfam" id="PF01479">
    <property type="entry name" value="S4"/>
    <property type="match status" value="1"/>
</dbReference>
<evidence type="ECO:0000259" key="10">
    <source>
        <dbReference type="SMART" id="SM00363"/>
    </source>
</evidence>
<dbReference type="SUPFAM" id="SSF55174">
    <property type="entry name" value="Alpha-L RNA-binding motif"/>
    <property type="match status" value="1"/>
</dbReference>
<gene>
    <name evidence="11" type="primary">rluC</name>
    <name evidence="11" type="ORF">BUANCORI2928_274</name>
</gene>
<dbReference type="GO" id="GO:0003723">
    <property type="term" value="F:RNA binding"/>
    <property type="evidence" value="ECO:0007669"/>
    <property type="project" value="UniProtKB-KW"/>
</dbReference>
<dbReference type="Gene3D" id="3.30.2350.10">
    <property type="entry name" value="Pseudouridine synthase"/>
    <property type="match status" value="1"/>
</dbReference>
<accession>A0AAT9IH31</accession>
<dbReference type="InterPro" id="IPR006225">
    <property type="entry name" value="PsdUridine_synth_RluC/D"/>
</dbReference>
<evidence type="ECO:0000256" key="5">
    <source>
        <dbReference type="ARBA" id="ARBA00022884"/>
    </source>
</evidence>
<comment type="similarity">
    <text evidence="3 9">Belongs to the pseudouridine synthase RluA family.</text>
</comment>
<evidence type="ECO:0000256" key="4">
    <source>
        <dbReference type="ARBA" id="ARBA00022552"/>
    </source>
</evidence>
<dbReference type="InterPro" id="IPR006224">
    <property type="entry name" value="PsdUridine_synth_RluA-like_CS"/>
</dbReference>
<protein>
    <recommendedName>
        <fullName evidence="9">Pseudouridine synthase</fullName>
        <ecNumber evidence="9">5.4.99.-</ecNumber>
    </recommendedName>
</protein>
<evidence type="ECO:0000256" key="8">
    <source>
        <dbReference type="PROSITE-ProRule" id="PRU00182"/>
    </source>
</evidence>
<sequence>MEFKKKIYKRLVIDDNMINRRVDNIIFNLYKNVPKSMIYRLIRTGKIRINTQKIKPFYKLKKGDIVHLPLINITNEVKKKIILCKTIKKTILSSIIYEDEFLVIINKPAGIAVHGGSGVKFGIIEIFRHIRPKNKYLELVHRLDRETSGILIIAKKYSSLKELHEQWINNKIKKKYISIVHGHWPKSQINITQPLLKKFHSSKKRAVIVSNKGKFAKTFFLIKKYYTNTTSMEVTPITGRTHQIRVHSSFLGFPIIFDERYGDNKLDKLLFKKNKNISLFLHASSIQFKHPDNKKNFFIKAPLSKTWINYEKKL</sequence>
<dbReference type="Gene3D" id="3.10.290.10">
    <property type="entry name" value="RNA-binding S4 domain"/>
    <property type="match status" value="1"/>
</dbReference>
<dbReference type="EC" id="5.4.99.-" evidence="9"/>
<reference evidence="11" key="1">
    <citation type="submission" date="2024-06" db="EMBL/GenBank/DDBJ databases">
        <authorList>
            <person name="Manzano-Marin A."/>
            <person name="Manzano-Marin A."/>
            <person name="Alejandro Manzano Marin A."/>
        </authorList>
    </citation>
    <scope>NUCLEOTIDE SEQUENCE</scope>
    <source>
        <strain evidence="11">Ancorni-2928</strain>
    </source>
</reference>
<dbReference type="EMBL" id="OZ060371">
    <property type="protein sequence ID" value="CAL4043218.1"/>
    <property type="molecule type" value="Genomic_DNA"/>
</dbReference>
<dbReference type="CDD" id="cd00165">
    <property type="entry name" value="S4"/>
    <property type="match status" value="1"/>
</dbReference>
<dbReference type="NCBIfam" id="TIGR00005">
    <property type="entry name" value="rluA_subfam"/>
    <property type="match status" value="1"/>
</dbReference>
<dbReference type="InterPro" id="IPR002942">
    <property type="entry name" value="S4_RNA-bd"/>
</dbReference>
<feature type="active site" evidence="7">
    <location>
        <position position="144"/>
    </location>
</feature>
<comment type="catalytic activity">
    <reaction evidence="9">
        <text>a uridine in RNA = a pseudouridine in RNA</text>
        <dbReference type="Rhea" id="RHEA:48348"/>
        <dbReference type="Rhea" id="RHEA-COMP:12068"/>
        <dbReference type="Rhea" id="RHEA-COMP:12069"/>
        <dbReference type="ChEBI" id="CHEBI:65314"/>
        <dbReference type="ChEBI" id="CHEBI:65315"/>
    </reaction>
</comment>
<organism evidence="11">
    <name type="scientific">Buchnera aphidicola</name>
    <name type="common">Anoecia corni</name>
    <dbReference type="NCBI Taxonomy" id="2994477"/>
    <lineage>
        <taxon>Bacteria</taxon>
        <taxon>Pseudomonadati</taxon>
        <taxon>Pseudomonadota</taxon>
        <taxon>Gammaproteobacteria</taxon>
        <taxon>Enterobacterales</taxon>
        <taxon>Erwiniaceae</taxon>
        <taxon>Buchnera</taxon>
    </lineage>
</organism>
<dbReference type="PANTHER" id="PTHR21600:SF92">
    <property type="entry name" value="RIBOSOMAL LARGE SUBUNIT PSEUDOURIDINE SYNTHASE C"/>
    <property type="match status" value="1"/>
</dbReference>
<keyword evidence="6 9" id="KW-0413">Isomerase</keyword>
<dbReference type="AlphaFoldDB" id="A0AAT9IH31"/>
<evidence type="ECO:0000256" key="7">
    <source>
        <dbReference type="PIRSR" id="PIRSR606225-1"/>
    </source>
</evidence>
<dbReference type="RefSeq" id="WP_367680822.1">
    <property type="nucleotide sequence ID" value="NZ_OZ060371.1"/>
</dbReference>
<dbReference type="InterPro" id="IPR006145">
    <property type="entry name" value="PsdUridine_synth_RsuA/RluA"/>
</dbReference>